<dbReference type="EMBL" id="MK500499">
    <property type="protein sequence ID" value="QBK90827.1"/>
    <property type="molecule type" value="Genomic_DNA"/>
</dbReference>
<organism evidence="2">
    <name type="scientific">Pithovirus LCPAC201</name>
    <dbReference type="NCBI Taxonomy" id="2506591"/>
    <lineage>
        <taxon>Viruses</taxon>
        <taxon>Pithoviruses</taxon>
    </lineage>
</organism>
<sequence length="168" mass="19323">MDSPDIHPSRGRPKRKETVSKIPDDIEKASIKSKIVKALGKYPKGFSKDFRESIADFMLQRKETLYLHPPTIAGAIALIKWSKSNFIEDFKGIFRDVTTDILINDRMVTATQFNQLRIKKVNEVLNNIIPQNLPPAELLKIKIKTKADIVRYMDFIESKVRTVILKLE</sequence>
<evidence type="ECO:0000256" key="1">
    <source>
        <dbReference type="SAM" id="MobiDB-lite"/>
    </source>
</evidence>
<protein>
    <submittedName>
        <fullName evidence="2">Uncharacterized protein</fullName>
    </submittedName>
</protein>
<feature type="region of interest" description="Disordered" evidence="1">
    <location>
        <begin position="1"/>
        <end position="23"/>
    </location>
</feature>
<name>A0A481Z4W3_9VIRU</name>
<reference evidence="2" key="1">
    <citation type="journal article" date="2019" name="MBio">
        <title>Virus Genomes from Deep Sea Sediments Expand the Ocean Megavirome and Support Independent Origins of Viral Gigantism.</title>
        <authorList>
            <person name="Backstrom D."/>
            <person name="Yutin N."/>
            <person name="Jorgensen S.L."/>
            <person name="Dharamshi J."/>
            <person name="Homa F."/>
            <person name="Zaremba-Niedwiedzka K."/>
            <person name="Spang A."/>
            <person name="Wolf Y.I."/>
            <person name="Koonin E.V."/>
            <person name="Ettema T.J."/>
        </authorList>
    </citation>
    <scope>NUCLEOTIDE SEQUENCE</scope>
</reference>
<proteinExistence type="predicted"/>
<accession>A0A481Z4W3</accession>
<gene>
    <name evidence="2" type="ORF">LCPAC201_01280</name>
</gene>
<evidence type="ECO:0000313" key="2">
    <source>
        <dbReference type="EMBL" id="QBK90827.1"/>
    </source>
</evidence>